<dbReference type="EMBL" id="LUUH01000013">
    <property type="protein sequence ID" value="OAI09035.1"/>
    <property type="molecule type" value="Genomic_DNA"/>
</dbReference>
<dbReference type="InterPro" id="IPR001036">
    <property type="entry name" value="Acrflvin-R"/>
</dbReference>
<keyword evidence="4" id="KW-0997">Cell inner membrane</keyword>
<evidence type="ECO:0000256" key="8">
    <source>
        <dbReference type="SAM" id="Phobius"/>
    </source>
</evidence>
<organism evidence="9 10">
    <name type="scientific">Methylomonas methanica</name>
    <dbReference type="NCBI Taxonomy" id="421"/>
    <lineage>
        <taxon>Bacteria</taxon>
        <taxon>Pseudomonadati</taxon>
        <taxon>Pseudomonadota</taxon>
        <taxon>Gammaproteobacteria</taxon>
        <taxon>Methylococcales</taxon>
        <taxon>Methylococcaceae</taxon>
        <taxon>Methylomonas</taxon>
    </lineage>
</organism>
<feature type="transmembrane region" description="Helical" evidence="8">
    <location>
        <begin position="473"/>
        <end position="491"/>
    </location>
</feature>
<reference evidence="9 10" key="1">
    <citation type="submission" date="2016-03" db="EMBL/GenBank/DDBJ databases">
        <authorList>
            <person name="Ploux O."/>
        </authorList>
    </citation>
    <scope>NUCLEOTIDE SEQUENCE [LARGE SCALE GENOMIC DNA]</scope>
    <source>
        <strain evidence="9 10">R-45371</strain>
    </source>
</reference>
<dbReference type="PANTHER" id="PTHR32063:SF21">
    <property type="entry name" value="MULTIDRUG RESISTANCE PROTEIN MDTB"/>
    <property type="match status" value="1"/>
</dbReference>
<evidence type="ECO:0000256" key="6">
    <source>
        <dbReference type="ARBA" id="ARBA00022989"/>
    </source>
</evidence>
<evidence type="ECO:0000256" key="5">
    <source>
        <dbReference type="ARBA" id="ARBA00022692"/>
    </source>
</evidence>
<dbReference type="Gene3D" id="3.30.70.1440">
    <property type="entry name" value="Multidrug efflux transporter AcrB pore domain"/>
    <property type="match status" value="1"/>
</dbReference>
<sequence length="1040" mass="110732">MAAAQNPLPGFNPSRHFILRPVATSLLMVALLLAGILTYRLLPISALPQVDYPTIQVTTLYPGASPEVMTSAITAPLERQFGQMPGLRQMSSTSSGGASVVTLQFDLELDLDIAEQTVQAAINAANNFLPNDLPLPPIYNKVNPADAPILTLAVTSSSLALPKVQDLVDTRLAQKIAQLPGVGLVSISGGQRPAVRIQANHQALAAYGLSLEDLRSAVAAANVNQPKGMFDGPQRSAIIDNNDQLRSAAEYRDLVVAYRNGAPVRLAEVADAVDAAENVKLAAWANDSAAVIVNIQRQPGANVIEVVDRINKLLPQLRATLPSAVEVLPLTDRTITIRASVHDVQFELLLAVALVVMVIFLFLRNLPATVIPAVAVPLSLVGTFAVMHLAGFSINNLTLMALTIASGFVVDDAIVVIENISRYLERGESVLQAALKGSEQIGFTIISLTVSLVAVLIPLLFMGDVVGRLFREFAITLAVAILISAVVSLTLTPMMCAKLLRPTAINHDGSTDLLGKIIAGYGRSLEWVLKRQGLTLLVAIATLALTVLLYIAMPKGLFPIQDTGLIQGISEAPPSISFAAMAERQQAMAKQILADPAVASLSSFIGVDGSNSTLNSGRFLINLKPQAQRDSATAVIERLRPRLAEVSGISVYLQPVQDMTLENKVSRTQFQFTLQTVDLAELNRWTQRLVERIRQVPGIVDAASDVQDQGLQAYIEIDRASASRLGVNTADIDNALYNAFGQRLVSTIFTQSNQYRVVLEVDPKQQSGPEALQQLRIPSSSGTQVPLSALATVSERQTALAINHLDQFPAATISFNLAPGAALGDAIKAIEQAKQDIGLPLAVQADYQGAALAFNASLSGTLWLILAAIVTVYIVLGVLYESYIHPITILSTLPSAGVGALLALQLSGNDLGIIAVIGIVLLIGIVKKNAIMMIDFALDAERKQGLPPRDAIFQACLLRFRPILMTTLAALLGALPLMLGSGVGSELRHPLGISMVGGLLLSQLLTLYTTPVIYLSLDRLASRLRGAAESTLADCGDSQP</sequence>
<dbReference type="Gene3D" id="3.30.70.1430">
    <property type="entry name" value="Multidrug efflux transporter AcrB pore domain"/>
    <property type="match status" value="2"/>
</dbReference>
<feature type="transmembrane region" description="Helical" evidence="8">
    <location>
        <begin position="370"/>
        <end position="391"/>
    </location>
</feature>
<feature type="transmembrane region" description="Helical" evidence="8">
    <location>
        <begin position="912"/>
        <end position="938"/>
    </location>
</feature>
<evidence type="ECO:0000256" key="3">
    <source>
        <dbReference type="ARBA" id="ARBA00022475"/>
    </source>
</evidence>
<dbReference type="InterPro" id="IPR027463">
    <property type="entry name" value="AcrB_DN_DC_subdom"/>
</dbReference>
<keyword evidence="5 8" id="KW-0812">Transmembrane</keyword>
<dbReference type="FunFam" id="3.30.70.1430:FF:000001">
    <property type="entry name" value="Efflux pump membrane transporter"/>
    <property type="match status" value="1"/>
</dbReference>
<feature type="transmembrane region" description="Helical" evidence="8">
    <location>
        <begin position="441"/>
        <end position="461"/>
    </location>
</feature>
<keyword evidence="2" id="KW-0813">Transport</keyword>
<dbReference type="GO" id="GO:0042910">
    <property type="term" value="F:xenobiotic transmembrane transporter activity"/>
    <property type="evidence" value="ECO:0007669"/>
    <property type="project" value="TreeGrafter"/>
</dbReference>
<evidence type="ECO:0000313" key="10">
    <source>
        <dbReference type="Proteomes" id="UP000077763"/>
    </source>
</evidence>
<evidence type="ECO:0000256" key="1">
    <source>
        <dbReference type="ARBA" id="ARBA00004429"/>
    </source>
</evidence>
<dbReference type="RefSeq" id="WP_064035560.1">
    <property type="nucleotide sequence ID" value="NZ_LUUH01000013.1"/>
</dbReference>
<dbReference type="SUPFAM" id="SSF82714">
    <property type="entry name" value="Multidrug efflux transporter AcrB TolC docking domain, DN and DC subdomains"/>
    <property type="match status" value="2"/>
</dbReference>
<feature type="transmembrane region" description="Helical" evidence="8">
    <location>
        <begin position="344"/>
        <end position="363"/>
    </location>
</feature>
<dbReference type="PANTHER" id="PTHR32063">
    <property type="match status" value="1"/>
</dbReference>
<feature type="transmembrane region" description="Helical" evidence="8">
    <location>
        <begin position="533"/>
        <end position="553"/>
    </location>
</feature>
<dbReference type="FunFam" id="1.20.1640.10:FF:000001">
    <property type="entry name" value="Efflux pump membrane transporter"/>
    <property type="match status" value="1"/>
</dbReference>
<dbReference type="Gene3D" id="3.30.2090.10">
    <property type="entry name" value="Multidrug efflux transporter AcrB TolC docking domain, DN and DC subdomains"/>
    <property type="match status" value="2"/>
</dbReference>
<dbReference type="Gene3D" id="3.30.70.1320">
    <property type="entry name" value="Multidrug efflux transporter AcrB pore domain like"/>
    <property type="match status" value="1"/>
</dbReference>
<feature type="transmembrane region" description="Helical" evidence="8">
    <location>
        <begin position="991"/>
        <end position="1015"/>
    </location>
</feature>
<comment type="subcellular location">
    <subcellularLocation>
        <location evidence="1">Cell inner membrane</location>
        <topology evidence="1">Multi-pass membrane protein</topology>
    </subcellularLocation>
</comment>
<dbReference type="GO" id="GO:0005886">
    <property type="term" value="C:plasma membrane"/>
    <property type="evidence" value="ECO:0007669"/>
    <property type="project" value="UniProtKB-SubCell"/>
</dbReference>
<gene>
    <name evidence="9" type="ORF">A1353_05575</name>
</gene>
<keyword evidence="6 8" id="KW-1133">Transmembrane helix</keyword>
<dbReference type="PRINTS" id="PR00702">
    <property type="entry name" value="ACRIFLAVINRP"/>
</dbReference>
<evidence type="ECO:0000256" key="4">
    <source>
        <dbReference type="ARBA" id="ARBA00022519"/>
    </source>
</evidence>
<keyword evidence="3" id="KW-1003">Cell membrane</keyword>
<dbReference type="Pfam" id="PF00873">
    <property type="entry name" value="ACR_tran"/>
    <property type="match status" value="1"/>
</dbReference>
<comment type="caution">
    <text evidence="9">The sequence shown here is derived from an EMBL/GenBank/DDBJ whole genome shotgun (WGS) entry which is preliminary data.</text>
</comment>
<dbReference type="NCBIfam" id="NF033617">
    <property type="entry name" value="RND_permease_2"/>
    <property type="match status" value="1"/>
</dbReference>
<evidence type="ECO:0000256" key="2">
    <source>
        <dbReference type="ARBA" id="ARBA00022448"/>
    </source>
</evidence>
<dbReference type="Proteomes" id="UP000077763">
    <property type="component" value="Unassembled WGS sequence"/>
</dbReference>
<dbReference type="SUPFAM" id="SSF82866">
    <property type="entry name" value="Multidrug efflux transporter AcrB transmembrane domain"/>
    <property type="match status" value="2"/>
</dbReference>
<name>A0A177MU58_METMH</name>
<dbReference type="Gene3D" id="1.20.1640.10">
    <property type="entry name" value="Multidrug efflux transporter AcrB transmembrane domain"/>
    <property type="match status" value="2"/>
</dbReference>
<dbReference type="SUPFAM" id="SSF82693">
    <property type="entry name" value="Multidrug efflux transporter AcrB pore domain, PN1, PN2, PC1 and PC2 subdomains"/>
    <property type="match status" value="4"/>
</dbReference>
<evidence type="ECO:0000256" key="7">
    <source>
        <dbReference type="ARBA" id="ARBA00023136"/>
    </source>
</evidence>
<keyword evidence="7 8" id="KW-0472">Membrane</keyword>
<evidence type="ECO:0000313" key="9">
    <source>
        <dbReference type="EMBL" id="OAI09035.1"/>
    </source>
</evidence>
<dbReference type="NCBIfam" id="NF007798">
    <property type="entry name" value="PRK10503.1"/>
    <property type="match status" value="1"/>
</dbReference>
<proteinExistence type="predicted"/>
<protein>
    <submittedName>
        <fullName evidence="9">Multidrug transporter subunit MdtB</fullName>
    </submittedName>
</protein>
<feature type="transmembrane region" description="Helical" evidence="8">
    <location>
        <begin position="862"/>
        <end position="880"/>
    </location>
</feature>
<accession>A0A177MU58</accession>
<dbReference type="AlphaFoldDB" id="A0A177MU58"/>
<feature type="transmembrane region" description="Helical" evidence="8">
    <location>
        <begin position="958"/>
        <end position="979"/>
    </location>
</feature>
<feature type="transmembrane region" description="Helical" evidence="8">
    <location>
        <begin position="21"/>
        <end position="42"/>
    </location>
</feature>